<dbReference type="InterPro" id="IPR045010">
    <property type="entry name" value="MDR_fam"/>
</dbReference>
<evidence type="ECO:0008006" key="3">
    <source>
        <dbReference type="Google" id="ProtNLM"/>
    </source>
</evidence>
<dbReference type="Gene3D" id="3.40.50.720">
    <property type="entry name" value="NAD(P)-binding Rossmann-like Domain"/>
    <property type="match status" value="1"/>
</dbReference>
<gene>
    <name evidence="1" type="ORF">JBS370_LOCUS40103</name>
</gene>
<sequence length="92" mass="10448">FFNVNGIDFYLLVPQTHLQILANELTIRGLMVMSYDKEFDTALNEMAPLIKKGDLKFKETLYEGFEKVPEAFIGLFKGENIGKAIVKASNYP</sequence>
<feature type="non-terminal residue" evidence="1">
    <location>
        <position position="1"/>
    </location>
</feature>
<dbReference type="AlphaFoldDB" id="A0A820HGW4"/>
<proteinExistence type="predicted"/>
<accession>A0A820HGW4</accession>
<dbReference type="EMBL" id="CAJOBD010033173">
    <property type="protein sequence ID" value="CAF4292159.1"/>
    <property type="molecule type" value="Genomic_DNA"/>
</dbReference>
<name>A0A820HGW4_9BILA</name>
<dbReference type="PANTHER" id="PTHR43205">
    <property type="entry name" value="PROSTAGLANDIN REDUCTASE"/>
    <property type="match status" value="1"/>
</dbReference>
<protein>
    <recommendedName>
        <fullName evidence="3">NADP-dependent oxidoreductase</fullName>
    </recommendedName>
</protein>
<evidence type="ECO:0000313" key="1">
    <source>
        <dbReference type="EMBL" id="CAF4292159.1"/>
    </source>
</evidence>
<dbReference type="Proteomes" id="UP000663836">
    <property type="component" value="Unassembled WGS sequence"/>
</dbReference>
<reference evidence="1" key="1">
    <citation type="submission" date="2021-02" db="EMBL/GenBank/DDBJ databases">
        <authorList>
            <person name="Nowell W R."/>
        </authorList>
    </citation>
    <scope>NUCLEOTIDE SEQUENCE</scope>
</reference>
<dbReference type="PANTHER" id="PTHR43205:SF7">
    <property type="entry name" value="PROSTAGLANDIN REDUCTASE 1"/>
    <property type="match status" value="1"/>
</dbReference>
<comment type="caution">
    <text evidence="1">The sequence shown here is derived from an EMBL/GenBank/DDBJ whole genome shotgun (WGS) entry which is preliminary data.</text>
</comment>
<dbReference type="InterPro" id="IPR011032">
    <property type="entry name" value="GroES-like_sf"/>
</dbReference>
<dbReference type="Gene3D" id="3.90.180.10">
    <property type="entry name" value="Medium-chain alcohol dehydrogenases, catalytic domain"/>
    <property type="match status" value="1"/>
</dbReference>
<dbReference type="GO" id="GO:0016628">
    <property type="term" value="F:oxidoreductase activity, acting on the CH-CH group of donors, NAD or NADP as acceptor"/>
    <property type="evidence" value="ECO:0007669"/>
    <property type="project" value="InterPro"/>
</dbReference>
<dbReference type="SUPFAM" id="SSF50129">
    <property type="entry name" value="GroES-like"/>
    <property type="match status" value="1"/>
</dbReference>
<evidence type="ECO:0000313" key="2">
    <source>
        <dbReference type="Proteomes" id="UP000663836"/>
    </source>
</evidence>
<organism evidence="1 2">
    <name type="scientific">Rotaria sordida</name>
    <dbReference type="NCBI Taxonomy" id="392033"/>
    <lineage>
        <taxon>Eukaryota</taxon>
        <taxon>Metazoa</taxon>
        <taxon>Spiralia</taxon>
        <taxon>Gnathifera</taxon>
        <taxon>Rotifera</taxon>
        <taxon>Eurotatoria</taxon>
        <taxon>Bdelloidea</taxon>
        <taxon>Philodinida</taxon>
        <taxon>Philodinidae</taxon>
        <taxon>Rotaria</taxon>
    </lineage>
</organism>